<comment type="subunit">
    <text evidence="10">Component of the Sec protein translocase complex. Heterotrimer consisting of SecY, SecE and SecG subunits. The heterotrimers can form oligomers, although 1 heterotrimer is thought to be able to translocate proteins. Interacts with the ribosome. Interacts with SecDF, and other proteins may be involved. Interacts with SecA.</text>
</comment>
<evidence type="ECO:0000256" key="11">
    <source>
        <dbReference type="RuleBase" id="RU000537"/>
    </source>
</evidence>
<dbReference type="GO" id="GO:0006605">
    <property type="term" value="P:protein targeting"/>
    <property type="evidence" value="ECO:0007669"/>
    <property type="project" value="UniProtKB-UniRule"/>
</dbReference>
<name>A0A0B4S0V8_9FIRM</name>
<dbReference type="FunFam" id="1.10.3370.10:FF:000001">
    <property type="entry name" value="Preprotein translocase subunit SecY"/>
    <property type="match status" value="1"/>
</dbReference>
<sequence length="425" mass="46081">MFKTLSNAWRIKEIRSKMIFTLLMIVVYRLGNIIPIPFMDKNVVNKLMSSNAGGLVNLLDLLAGGSLKQMSVFALSIYPYITASIVVQLLTIAFPRLGEIARDGEMGRKKVAKYTKIGAVILGIFEAMAIANGLFAKAIVAKGYIQSALIITSLLAGSMFLVWLGEIITEKGIGNGISIIIFLGIVSNLPTQIGTFIYGIMTGTVGILTIIGIVLAAVLIVVIVVLINEGERKITVQYAKKVVGRKMYGGQATHIPVKVNMSGVMPVIFASSLLAMPQTLSLLFSGGTPSWISSYLTVEGSVGVYVYSIMNFILIILFGFFYSSIQFNTVEYAKNLQQYGGFIPGIRPGKPTGEYLQKISNRITFSGSIILALVASAPIVLSRLSGMKINFGGTSVIIIVGVVIETMKQIESMMLMRHYKGFLNK</sequence>
<reference evidence="15" key="2">
    <citation type="submission" date="2020-04" db="EMBL/GenBank/DDBJ databases">
        <title>Deep metagenomics examines the oral microbiome during advanced dental caries in children, revealing novel taxa and co-occurrences with host molecules.</title>
        <authorList>
            <person name="Baker J.L."/>
            <person name="Morton J.T."/>
            <person name="Dinis M."/>
            <person name="Alvarez R."/>
            <person name="Tran N.C."/>
            <person name="Knight R."/>
            <person name="Edlund A."/>
        </authorList>
    </citation>
    <scope>NUCLEOTIDE SEQUENCE</scope>
    <source>
        <strain evidence="15">JCVI_23_bin.11</strain>
    </source>
</reference>
<reference evidence="14 18" key="1">
    <citation type="submission" date="2014-10" db="EMBL/GenBank/DDBJ databases">
        <title>Complete genome sequence of Parvimonas micra KCOM 1535 (= ChDC B708).</title>
        <authorList>
            <person name="Kook J.-K."/>
            <person name="Park S.-N."/>
            <person name="Lim Y.K."/>
            <person name="Roh H."/>
        </authorList>
    </citation>
    <scope>NUCLEOTIDE SEQUENCE [LARGE SCALE GENOMIC DNA]</scope>
    <source>
        <strain evidence="14">KCOM 1535</strain>
        <strain evidence="18">KCOM 1535 / ChDC B708</strain>
    </source>
</reference>
<dbReference type="Gene3D" id="1.10.3370.10">
    <property type="entry name" value="SecY subunit domain"/>
    <property type="match status" value="1"/>
</dbReference>
<reference evidence="16" key="3">
    <citation type="submission" date="2022-07" db="EMBL/GenBank/DDBJ databases">
        <title>Parvimonas micra travels from the subgingival sulcus of the human oral cavity to the colorectal adenocarcinoma.</title>
        <authorList>
            <person name="Conde-Perez K."/>
            <person name="Buetas E."/>
            <person name="Aja-Macaya P."/>
            <person name="Martin-De Arribas E."/>
            <person name="Iglesias-Corras I."/>
            <person name="Trigo-Tasende N."/>
            <person name="Nasser-Ali M."/>
            <person name="Estevez L.S."/>
            <person name="Rumbo-Feal S."/>
            <person name="Otero-Alen B."/>
            <person name="Noguera J.F."/>
            <person name="Concha A."/>
            <person name="Pardinas-Lopez S."/>
            <person name="Carda-Dieguez M."/>
            <person name="Gomez-Randulfe I."/>
            <person name="Martinez-Lago N."/>
            <person name="Ladra S."/>
            <person name="Aparicio L.A."/>
            <person name="Bou G."/>
            <person name="Mira A."/>
            <person name="Vallejo J.A."/>
            <person name="Poza M."/>
        </authorList>
    </citation>
    <scope>NUCLEOTIDE SEQUENCE</scope>
    <source>
        <strain evidence="17">PM102KC-G-1</strain>
        <strain evidence="16">PM79KC-AC-4</strain>
    </source>
</reference>
<organism evidence="14 18">
    <name type="scientific">Parvimonas micra</name>
    <dbReference type="NCBI Taxonomy" id="33033"/>
    <lineage>
        <taxon>Bacteria</taxon>
        <taxon>Bacillati</taxon>
        <taxon>Bacillota</taxon>
        <taxon>Tissierellia</taxon>
        <taxon>Tissierellales</taxon>
        <taxon>Peptoniphilaceae</taxon>
        <taxon>Parvimonas</taxon>
    </lineage>
</organism>
<keyword evidence="3 10" id="KW-0813">Transport</keyword>
<feature type="transmembrane region" description="Helical" evidence="10">
    <location>
        <begin position="176"/>
        <end position="201"/>
    </location>
</feature>
<evidence type="ECO:0000256" key="6">
    <source>
        <dbReference type="ARBA" id="ARBA00022989"/>
    </source>
</evidence>
<dbReference type="GO" id="GO:0043952">
    <property type="term" value="P:protein transport by the Sec complex"/>
    <property type="evidence" value="ECO:0007669"/>
    <property type="project" value="UniProtKB-UniRule"/>
</dbReference>
<dbReference type="Pfam" id="PF00344">
    <property type="entry name" value="SecY"/>
    <property type="match status" value="1"/>
</dbReference>
<dbReference type="EMBL" id="CP009761">
    <property type="protein sequence ID" value="AIZ36375.1"/>
    <property type="molecule type" value="Genomic_DNA"/>
</dbReference>
<evidence type="ECO:0000256" key="7">
    <source>
        <dbReference type="ARBA" id="ARBA00023010"/>
    </source>
</evidence>
<keyword evidence="5 10" id="KW-0653">Protein transport</keyword>
<feature type="transmembrane region" description="Helical" evidence="10">
    <location>
        <begin position="207"/>
        <end position="227"/>
    </location>
</feature>
<keyword evidence="4 10" id="KW-0812">Transmembrane</keyword>
<evidence type="ECO:0000256" key="3">
    <source>
        <dbReference type="ARBA" id="ARBA00022448"/>
    </source>
</evidence>
<evidence type="ECO:0000313" key="14">
    <source>
        <dbReference type="EMBL" id="AIZ36375.1"/>
    </source>
</evidence>
<dbReference type="EMBL" id="JANDZV010000003">
    <property type="protein sequence ID" value="MCZ7407722.1"/>
    <property type="molecule type" value="Genomic_DNA"/>
</dbReference>
<dbReference type="PRINTS" id="PR00303">
    <property type="entry name" value="SECYTRNLCASE"/>
</dbReference>
<evidence type="ECO:0000313" key="16">
    <source>
        <dbReference type="EMBL" id="MCZ7407722.1"/>
    </source>
</evidence>
<dbReference type="PANTHER" id="PTHR10906">
    <property type="entry name" value="SECY/SEC61-ALPHA FAMILY MEMBER"/>
    <property type="match status" value="1"/>
</dbReference>
<dbReference type="GO" id="GO:0005886">
    <property type="term" value="C:plasma membrane"/>
    <property type="evidence" value="ECO:0007669"/>
    <property type="project" value="UniProtKB-SubCell"/>
</dbReference>
<dbReference type="STRING" id="33033.NW74_03000"/>
<dbReference type="GeneID" id="93384251"/>
<evidence type="ECO:0000313" key="15">
    <source>
        <dbReference type="EMBL" id="MBF1306563.1"/>
    </source>
</evidence>
<dbReference type="PROSITE" id="PS00755">
    <property type="entry name" value="SECY_1"/>
    <property type="match status" value="1"/>
</dbReference>
<keyword evidence="7 10" id="KW-0811">Translocation</keyword>
<protein>
    <recommendedName>
        <fullName evidence="9 10">Protein translocase subunit SecY</fullName>
    </recommendedName>
</protein>
<evidence type="ECO:0000313" key="17">
    <source>
        <dbReference type="EMBL" id="WBB30344.1"/>
    </source>
</evidence>
<evidence type="ECO:0000256" key="13">
    <source>
        <dbReference type="RuleBase" id="RU004349"/>
    </source>
</evidence>
<dbReference type="InterPro" id="IPR023201">
    <property type="entry name" value="SecY_dom_sf"/>
</dbReference>
<evidence type="ECO:0000313" key="18">
    <source>
        <dbReference type="Proteomes" id="UP000031386"/>
    </source>
</evidence>
<comment type="subcellular location">
    <subcellularLocation>
        <location evidence="10">Cell membrane</location>
        <topology evidence="10">Multi-pass membrane protein</topology>
    </subcellularLocation>
    <subcellularLocation>
        <location evidence="1 12">Membrane</location>
        <topology evidence="1 12">Multi-pass membrane protein</topology>
    </subcellularLocation>
</comment>
<dbReference type="Proteomes" id="UP000758611">
    <property type="component" value="Unassembled WGS sequence"/>
</dbReference>
<dbReference type="Proteomes" id="UP000031386">
    <property type="component" value="Chromosome"/>
</dbReference>
<evidence type="ECO:0000256" key="9">
    <source>
        <dbReference type="ARBA" id="ARBA00039733"/>
    </source>
</evidence>
<dbReference type="EMBL" id="CP101412">
    <property type="protein sequence ID" value="WBB30344.1"/>
    <property type="molecule type" value="Genomic_DNA"/>
</dbReference>
<dbReference type="Proteomes" id="UP001141458">
    <property type="component" value="Unassembled WGS sequence"/>
</dbReference>
<accession>A0A0B4S0V8</accession>
<evidence type="ECO:0000256" key="8">
    <source>
        <dbReference type="ARBA" id="ARBA00023136"/>
    </source>
</evidence>
<comment type="function">
    <text evidence="10 11">The central subunit of the protein translocation channel SecYEG. Consists of two halves formed by TMs 1-5 and 6-10. These two domains form a lateral gate at the front which open onto the bilayer between TMs 2 and 7, and are clamped together by SecE at the back. The channel is closed by both a pore ring composed of hydrophobic SecY resides and a short helix (helix 2A) on the extracellular side of the membrane which forms a plug. The plug probably moves laterally to allow the channel to open. The ring and the pore may move independently.</text>
</comment>
<dbReference type="Proteomes" id="UP001210690">
    <property type="component" value="Chromosome"/>
</dbReference>
<keyword evidence="6 10" id="KW-1133">Transmembrane helix</keyword>
<feature type="transmembrane region" description="Helical" evidence="10">
    <location>
        <begin position="20"/>
        <end position="39"/>
    </location>
</feature>
<dbReference type="KEGG" id="pmic:NW74_03000"/>
<dbReference type="AlphaFoldDB" id="A0A0B4S0V8"/>
<dbReference type="RefSeq" id="WP_004833598.1">
    <property type="nucleotide sequence ID" value="NZ_BHYQ01000003.1"/>
</dbReference>
<gene>
    <name evidence="10 15" type="primary">secY</name>
    <name evidence="15" type="ORF">HXM94_02060</name>
    <name evidence="17" type="ORF">NM222_05020</name>
    <name evidence="16" type="ORF">NND69_04980</name>
    <name evidence="14" type="ORF">NW74_03000</name>
</gene>
<evidence type="ECO:0000256" key="2">
    <source>
        <dbReference type="ARBA" id="ARBA00005751"/>
    </source>
</evidence>
<dbReference type="NCBIfam" id="TIGR00967">
    <property type="entry name" value="3a0501s007"/>
    <property type="match status" value="1"/>
</dbReference>
<feature type="transmembrane region" description="Helical" evidence="10">
    <location>
        <begin position="387"/>
        <end position="407"/>
    </location>
</feature>
<keyword evidence="10" id="KW-1003">Cell membrane</keyword>
<dbReference type="SUPFAM" id="SSF103491">
    <property type="entry name" value="Preprotein translocase SecY subunit"/>
    <property type="match status" value="1"/>
</dbReference>
<feature type="transmembrane region" description="Helical" evidence="10">
    <location>
        <begin position="117"/>
        <end position="138"/>
    </location>
</feature>
<keyword evidence="8 10" id="KW-0472">Membrane</keyword>
<dbReference type="HAMAP" id="MF_01465">
    <property type="entry name" value="SecY"/>
    <property type="match status" value="1"/>
</dbReference>
<evidence type="ECO:0000256" key="4">
    <source>
        <dbReference type="ARBA" id="ARBA00022692"/>
    </source>
</evidence>
<dbReference type="InterPro" id="IPR026593">
    <property type="entry name" value="SecY"/>
</dbReference>
<feature type="transmembrane region" description="Helical" evidence="10">
    <location>
        <begin position="304"/>
        <end position="325"/>
    </location>
</feature>
<dbReference type="InterPro" id="IPR030659">
    <property type="entry name" value="SecY_CS"/>
</dbReference>
<feature type="transmembrane region" description="Helical" evidence="10">
    <location>
        <begin position="77"/>
        <end position="97"/>
    </location>
</feature>
<feature type="transmembrane region" description="Helical" evidence="10">
    <location>
        <begin position="264"/>
        <end position="284"/>
    </location>
</feature>
<dbReference type="GO" id="GO:0065002">
    <property type="term" value="P:intracellular protein transmembrane transport"/>
    <property type="evidence" value="ECO:0007669"/>
    <property type="project" value="UniProtKB-UniRule"/>
</dbReference>
<evidence type="ECO:0000256" key="12">
    <source>
        <dbReference type="RuleBase" id="RU003484"/>
    </source>
</evidence>
<dbReference type="EMBL" id="JABZRE010000004">
    <property type="protein sequence ID" value="MBF1306563.1"/>
    <property type="molecule type" value="Genomic_DNA"/>
</dbReference>
<comment type="similarity">
    <text evidence="2 10 13">Belongs to the SecY/SEC61-alpha family.</text>
</comment>
<dbReference type="InterPro" id="IPR002208">
    <property type="entry name" value="SecY/SEC61-alpha"/>
</dbReference>
<evidence type="ECO:0000256" key="1">
    <source>
        <dbReference type="ARBA" id="ARBA00004141"/>
    </source>
</evidence>
<evidence type="ECO:0000256" key="5">
    <source>
        <dbReference type="ARBA" id="ARBA00022927"/>
    </source>
</evidence>
<keyword evidence="18" id="KW-1185">Reference proteome</keyword>
<feature type="transmembrane region" description="Helical" evidence="10">
    <location>
        <begin position="144"/>
        <end position="164"/>
    </location>
</feature>
<feature type="transmembrane region" description="Helical" evidence="10">
    <location>
        <begin position="363"/>
        <end position="381"/>
    </location>
</feature>
<dbReference type="PIRSF" id="PIRSF004557">
    <property type="entry name" value="SecY"/>
    <property type="match status" value="1"/>
</dbReference>
<dbReference type="PROSITE" id="PS00756">
    <property type="entry name" value="SECY_2"/>
    <property type="match status" value="1"/>
</dbReference>
<proteinExistence type="inferred from homology"/>
<dbReference type="OrthoDB" id="9809248at2"/>
<evidence type="ECO:0000256" key="10">
    <source>
        <dbReference type="HAMAP-Rule" id="MF_01465"/>
    </source>
</evidence>